<dbReference type="PhylomeDB" id="E9G5E0"/>
<dbReference type="HOGENOM" id="CLU_2656947_0_0_1"/>
<keyword evidence="2" id="KW-1185">Reference proteome</keyword>
<dbReference type="Proteomes" id="UP000000305">
    <property type="component" value="Unassembled WGS sequence"/>
</dbReference>
<accession>E9G5E0</accession>
<gene>
    <name evidence="1" type="ORF">DAPPUDRAFT_237624</name>
</gene>
<dbReference type="InParanoid" id="E9G5E0"/>
<evidence type="ECO:0000313" key="2">
    <source>
        <dbReference type="Proteomes" id="UP000000305"/>
    </source>
</evidence>
<evidence type="ECO:0000313" key="1">
    <source>
        <dbReference type="EMBL" id="EFX85192.1"/>
    </source>
</evidence>
<reference evidence="1 2" key="1">
    <citation type="journal article" date="2011" name="Science">
        <title>The ecoresponsive genome of Daphnia pulex.</title>
        <authorList>
            <person name="Colbourne J.K."/>
            <person name="Pfrender M.E."/>
            <person name="Gilbert D."/>
            <person name="Thomas W.K."/>
            <person name="Tucker A."/>
            <person name="Oakley T.H."/>
            <person name="Tokishita S."/>
            <person name="Aerts A."/>
            <person name="Arnold G.J."/>
            <person name="Basu M.K."/>
            <person name="Bauer D.J."/>
            <person name="Caceres C.E."/>
            <person name="Carmel L."/>
            <person name="Casola C."/>
            <person name="Choi J.H."/>
            <person name="Detter J.C."/>
            <person name="Dong Q."/>
            <person name="Dusheyko S."/>
            <person name="Eads B.D."/>
            <person name="Frohlich T."/>
            <person name="Geiler-Samerotte K.A."/>
            <person name="Gerlach D."/>
            <person name="Hatcher P."/>
            <person name="Jogdeo S."/>
            <person name="Krijgsveld J."/>
            <person name="Kriventseva E.V."/>
            <person name="Kultz D."/>
            <person name="Laforsch C."/>
            <person name="Lindquist E."/>
            <person name="Lopez J."/>
            <person name="Manak J.R."/>
            <person name="Muller J."/>
            <person name="Pangilinan J."/>
            <person name="Patwardhan R.P."/>
            <person name="Pitluck S."/>
            <person name="Pritham E.J."/>
            <person name="Rechtsteiner A."/>
            <person name="Rho M."/>
            <person name="Rogozin I.B."/>
            <person name="Sakarya O."/>
            <person name="Salamov A."/>
            <person name="Schaack S."/>
            <person name="Shapiro H."/>
            <person name="Shiga Y."/>
            <person name="Skalitzky C."/>
            <person name="Smith Z."/>
            <person name="Souvorov A."/>
            <person name="Sung W."/>
            <person name="Tang Z."/>
            <person name="Tsuchiya D."/>
            <person name="Tu H."/>
            <person name="Vos H."/>
            <person name="Wang M."/>
            <person name="Wolf Y.I."/>
            <person name="Yamagata H."/>
            <person name="Yamada T."/>
            <person name="Ye Y."/>
            <person name="Shaw J.R."/>
            <person name="Andrews J."/>
            <person name="Crease T.J."/>
            <person name="Tang H."/>
            <person name="Lucas S.M."/>
            <person name="Robertson H.M."/>
            <person name="Bork P."/>
            <person name="Koonin E.V."/>
            <person name="Zdobnov E.M."/>
            <person name="Grigoriev I.V."/>
            <person name="Lynch M."/>
            <person name="Boore J.L."/>
        </authorList>
    </citation>
    <scope>NUCLEOTIDE SEQUENCE [LARGE SCALE GENOMIC DNA]</scope>
</reference>
<proteinExistence type="predicted"/>
<protein>
    <submittedName>
        <fullName evidence="1">Uncharacterized protein</fullName>
    </submittedName>
</protein>
<dbReference type="KEGG" id="dpx:DAPPUDRAFT_237624"/>
<sequence>MVVFTWQMMTNGLLSAPSFFPWELPWDLVCMKYWHHLAVMHMRRREDGIPRLVINVDHRNRHRDSSSTSTSIPSDY</sequence>
<dbReference type="EMBL" id="GL732532">
    <property type="protein sequence ID" value="EFX85192.1"/>
    <property type="molecule type" value="Genomic_DNA"/>
</dbReference>
<dbReference type="AlphaFoldDB" id="E9G5E0"/>
<name>E9G5E0_DAPPU</name>
<organism evidence="1 2">
    <name type="scientific">Daphnia pulex</name>
    <name type="common">Water flea</name>
    <dbReference type="NCBI Taxonomy" id="6669"/>
    <lineage>
        <taxon>Eukaryota</taxon>
        <taxon>Metazoa</taxon>
        <taxon>Ecdysozoa</taxon>
        <taxon>Arthropoda</taxon>
        <taxon>Crustacea</taxon>
        <taxon>Branchiopoda</taxon>
        <taxon>Diplostraca</taxon>
        <taxon>Cladocera</taxon>
        <taxon>Anomopoda</taxon>
        <taxon>Daphniidae</taxon>
        <taxon>Daphnia</taxon>
    </lineage>
</organism>